<keyword evidence="5" id="KW-0648">Protein biosynthesis</keyword>
<dbReference type="GO" id="GO:0006412">
    <property type="term" value="P:translation"/>
    <property type="evidence" value="ECO:0007669"/>
    <property type="project" value="UniProtKB-KW"/>
</dbReference>
<dbReference type="Gene3D" id="1.10.10.350">
    <property type="match status" value="1"/>
</dbReference>
<dbReference type="EMBL" id="CP036343">
    <property type="protein sequence ID" value="QDT91464.1"/>
    <property type="molecule type" value="Genomic_DNA"/>
</dbReference>
<reference evidence="9 10" key="1">
    <citation type="submission" date="2019-02" db="EMBL/GenBank/DDBJ databases">
        <title>Deep-cultivation of Planctomycetes and their phenomic and genomic characterization uncovers novel biology.</title>
        <authorList>
            <person name="Wiegand S."/>
            <person name="Jogler M."/>
            <person name="Boedeker C."/>
            <person name="Pinto D."/>
            <person name="Vollmers J."/>
            <person name="Rivas-Marin E."/>
            <person name="Kohn T."/>
            <person name="Peeters S.H."/>
            <person name="Heuer A."/>
            <person name="Rast P."/>
            <person name="Oberbeckmann S."/>
            <person name="Bunk B."/>
            <person name="Jeske O."/>
            <person name="Meyerdierks A."/>
            <person name="Storesund J.E."/>
            <person name="Kallscheuer N."/>
            <person name="Luecker S."/>
            <person name="Lage O.M."/>
            <person name="Pohl T."/>
            <person name="Merkel B.J."/>
            <person name="Hornburger P."/>
            <person name="Mueller R.-W."/>
            <person name="Bruemmer F."/>
            <person name="Labrenz M."/>
            <person name="Spormann A.M."/>
            <person name="Op den Camp H."/>
            <person name="Overmann J."/>
            <person name="Amann R."/>
            <person name="Jetten M.S.M."/>
            <person name="Mascher T."/>
            <person name="Medema M.H."/>
            <person name="Devos D.P."/>
            <person name="Kaster A.-K."/>
            <person name="Ovreas L."/>
            <person name="Rohde M."/>
            <person name="Galperin M.Y."/>
            <person name="Jogler C."/>
        </authorList>
    </citation>
    <scope>NUCLEOTIDE SEQUENCE [LARGE SCALE GENOMIC DNA]</scope>
    <source>
        <strain evidence="9 10">Pan161</strain>
    </source>
</reference>
<dbReference type="EC" id="1.2.1.71" evidence="9"/>
<organism evidence="9 10">
    <name type="scientific">Gimesia algae</name>
    <dbReference type="NCBI Taxonomy" id="2527971"/>
    <lineage>
        <taxon>Bacteria</taxon>
        <taxon>Pseudomonadati</taxon>
        <taxon>Planctomycetota</taxon>
        <taxon>Planctomycetia</taxon>
        <taxon>Planctomycetales</taxon>
        <taxon>Planctomycetaceae</taxon>
        <taxon>Gimesia</taxon>
    </lineage>
</organism>
<proteinExistence type="inferred from homology"/>
<dbReference type="Gene3D" id="3.40.309.10">
    <property type="entry name" value="Aldehyde Dehydrogenase, Chain A, domain 2"/>
    <property type="match status" value="1"/>
</dbReference>
<keyword evidence="6 9" id="KW-0560">Oxidoreductase</keyword>
<evidence type="ECO:0000256" key="4">
    <source>
        <dbReference type="ARBA" id="ARBA00022840"/>
    </source>
</evidence>
<dbReference type="InterPro" id="IPR020751">
    <property type="entry name" value="aa-tRNA-synth_I_codon-bd_sub2"/>
</dbReference>
<name>A0A517VEM6_9PLAN</name>
<keyword evidence="4" id="KW-0067">ATP-binding</keyword>
<keyword evidence="3" id="KW-0547">Nucleotide-binding</keyword>
<dbReference type="GO" id="GO:0005524">
    <property type="term" value="F:ATP binding"/>
    <property type="evidence" value="ECO:0007669"/>
    <property type="project" value="UniProtKB-KW"/>
</dbReference>
<keyword evidence="7" id="KW-0030">Aminoacyl-tRNA synthetase</keyword>
<dbReference type="InterPro" id="IPR015590">
    <property type="entry name" value="Aldehyde_DH_dom"/>
</dbReference>
<dbReference type="PROSITE" id="PS00070">
    <property type="entry name" value="ALDEHYDE_DEHYDR_CYS"/>
    <property type="match status" value="1"/>
</dbReference>
<evidence type="ECO:0000256" key="2">
    <source>
        <dbReference type="ARBA" id="ARBA00022598"/>
    </source>
</evidence>
<sequence length="608" mass="68165">MPATPPASGNGEDTFAPLTAISFADVEAYAWKFAEHLEAHKTALHEILSRYETYEVFTDEMDRTLDLLRSLPENAEYFTLRIGAVTSFLPKNQPLYALTCFVLIPALMASEVHFRIPHAMRQFFPALLEVLQLTEFFPNVIVSVQERLPFLQERSALLVDPDSQESLPVSDAVIFTGTPQHAHQLRLVFPQSTLFISNGAGHNPLVVTPKADIAAAIEATLALCLYNQGQDCAAPNAILVHEAIYNAFMMELRKELSIVGVGPYHDRTNRVGPIRDVGDLVRIQELLARNHDWIDPATPGTIRTQTVIVEPTIIERPLVAGGNFRELFAPLIMVQQYDRDSDLDRYFEHAHYAQNAMYVTVYGESDYVEQLSGQPVNGVVLYDETTILRNTHLHAPGVERGTQPYGGYGPGASSLSLNGRLICKPTLPQRDIYEHVVQPLLTPDGRERRLRLWQTATERKTRDVSKLLRLKRELPGSQSTASKEFCYVDGEALPCARRYAHVPPQFLYQLLGKPNVEQIAGLRPVARDRIRALRSLLKEHPDLEADALTAWLYALPKSSGLSGRQVRKQQAALFVDLYQLLLGTDRGPRLAPFLLDVDRDHVCLLLDV</sequence>
<evidence type="ECO:0000256" key="5">
    <source>
        <dbReference type="ARBA" id="ARBA00022917"/>
    </source>
</evidence>
<dbReference type="SUPFAM" id="SSF53720">
    <property type="entry name" value="ALDH-like"/>
    <property type="match status" value="1"/>
</dbReference>
<dbReference type="InterPro" id="IPR008925">
    <property type="entry name" value="aa_tRNA-synth_I_cd-bd_sf"/>
</dbReference>
<dbReference type="PANTHER" id="PTHR43353:SF5">
    <property type="entry name" value="SUCCINATE-SEMIALDEHYDE DEHYDROGENASE, MITOCHONDRIAL"/>
    <property type="match status" value="1"/>
</dbReference>
<evidence type="ECO:0000313" key="9">
    <source>
        <dbReference type="EMBL" id="QDT91464.1"/>
    </source>
</evidence>
<dbReference type="GO" id="GO:0000049">
    <property type="term" value="F:tRNA binding"/>
    <property type="evidence" value="ECO:0007669"/>
    <property type="project" value="InterPro"/>
</dbReference>
<keyword evidence="10" id="KW-1185">Reference proteome</keyword>
<protein>
    <submittedName>
        <fullName evidence="9">N-succinylglutamate 5-semialdehyde dehydrogenase</fullName>
        <ecNumber evidence="9">1.2.1.71</ecNumber>
    </submittedName>
</protein>
<dbReference type="Proteomes" id="UP000316855">
    <property type="component" value="Chromosome"/>
</dbReference>
<dbReference type="InterPro" id="IPR016162">
    <property type="entry name" value="Ald_DH_N"/>
</dbReference>
<dbReference type="InterPro" id="IPR050740">
    <property type="entry name" value="Aldehyde_DH_Superfamily"/>
</dbReference>
<evidence type="ECO:0000313" key="10">
    <source>
        <dbReference type="Proteomes" id="UP000316855"/>
    </source>
</evidence>
<dbReference type="InterPro" id="IPR016160">
    <property type="entry name" value="Ald_DH_CS_CYS"/>
</dbReference>
<dbReference type="InterPro" id="IPR016163">
    <property type="entry name" value="Ald_DH_C"/>
</dbReference>
<dbReference type="Pfam" id="PF00171">
    <property type="entry name" value="Aldedh"/>
    <property type="match status" value="1"/>
</dbReference>
<evidence type="ECO:0000259" key="8">
    <source>
        <dbReference type="Pfam" id="PF00171"/>
    </source>
</evidence>
<comment type="similarity">
    <text evidence="1">Belongs to the aldehyde dehydrogenase family.</text>
</comment>
<evidence type="ECO:0000256" key="7">
    <source>
        <dbReference type="ARBA" id="ARBA00023146"/>
    </source>
</evidence>
<dbReference type="InterPro" id="IPR016161">
    <property type="entry name" value="Ald_DH/histidinol_DH"/>
</dbReference>
<evidence type="ECO:0000256" key="1">
    <source>
        <dbReference type="ARBA" id="ARBA00009986"/>
    </source>
</evidence>
<accession>A0A517VEM6</accession>
<evidence type="ECO:0000256" key="3">
    <source>
        <dbReference type="ARBA" id="ARBA00022741"/>
    </source>
</evidence>
<gene>
    <name evidence="9" type="primary">astD</name>
    <name evidence="9" type="ORF">Pan161_31220</name>
</gene>
<keyword evidence="2" id="KW-0436">Ligase</keyword>
<dbReference type="Gene3D" id="3.40.605.10">
    <property type="entry name" value="Aldehyde Dehydrogenase, Chain A, domain 1"/>
    <property type="match status" value="1"/>
</dbReference>
<dbReference type="SUPFAM" id="SSF48163">
    <property type="entry name" value="An anticodon-binding domain of class I aminoacyl-tRNA synthetases"/>
    <property type="match status" value="1"/>
</dbReference>
<dbReference type="GO" id="GO:0043824">
    <property type="term" value="F:succinylglutamate-semialdehyde dehydrogenase activity"/>
    <property type="evidence" value="ECO:0007669"/>
    <property type="project" value="UniProtKB-EC"/>
</dbReference>
<dbReference type="OrthoDB" id="9762913at2"/>
<dbReference type="KEGG" id="gax:Pan161_31220"/>
<dbReference type="RefSeq" id="WP_145228370.1">
    <property type="nucleotide sequence ID" value="NZ_CP036343.1"/>
</dbReference>
<dbReference type="AlphaFoldDB" id="A0A517VEM6"/>
<feature type="domain" description="Aldehyde dehydrogenase" evidence="8">
    <location>
        <begin position="44"/>
        <end position="358"/>
    </location>
</feature>
<dbReference type="PANTHER" id="PTHR43353">
    <property type="entry name" value="SUCCINATE-SEMIALDEHYDE DEHYDROGENASE, MITOCHONDRIAL"/>
    <property type="match status" value="1"/>
</dbReference>
<dbReference type="GO" id="GO:0004812">
    <property type="term" value="F:aminoacyl-tRNA ligase activity"/>
    <property type="evidence" value="ECO:0007669"/>
    <property type="project" value="UniProtKB-KW"/>
</dbReference>
<evidence type="ECO:0000256" key="6">
    <source>
        <dbReference type="ARBA" id="ARBA00023002"/>
    </source>
</evidence>